<dbReference type="Gene3D" id="1.10.8.10">
    <property type="entry name" value="DNA helicase RuvA subunit, C-terminal domain"/>
    <property type="match status" value="1"/>
</dbReference>
<keyword evidence="9" id="KW-1185">Reference proteome</keyword>
<dbReference type="AlphaFoldDB" id="A0A3A4AAT3"/>
<dbReference type="Pfam" id="PF14520">
    <property type="entry name" value="HHH_5"/>
    <property type="match status" value="1"/>
</dbReference>
<comment type="domain">
    <text evidence="6">Has three domains with a flexible linker between the domains II and III and assumes an 'L' shape. Domain III is highly mobile and contacts RuvB.</text>
</comment>
<comment type="caution">
    <text evidence="8">The sequence shown here is derived from an EMBL/GenBank/DDBJ whole genome shotgun (WGS) entry which is preliminary data.</text>
</comment>
<keyword evidence="2 6" id="KW-0227">DNA damage</keyword>
<dbReference type="GO" id="GO:0000400">
    <property type="term" value="F:four-way junction DNA binding"/>
    <property type="evidence" value="ECO:0007669"/>
    <property type="project" value="UniProtKB-UniRule"/>
</dbReference>
<dbReference type="InterPro" id="IPR013849">
    <property type="entry name" value="DNA_helicase_Holl-junc_RuvA_I"/>
</dbReference>
<feature type="domain" description="Helix-hairpin-helix DNA-binding motif class 1" evidence="7">
    <location>
        <begin position="66"/>
        <end position="85"/>
    </location>
</feature>
<dbReference type="HAMAP" id="MF_00031">
    <property type="entry name" value="DNA_HJ_migration_RuvA"/>
    <property type="match status" value="1"/>
</dbReference>
<dbReference type="SMART" id="SM00278">
    <property type="entry name" value="HhH1"/>
    <property type="match status" value="2"/>
</dbReference>
<dbReference type="GO" id="GO:0005737">
    <property type="term" value="C:cytoplasm"/>
    <property type="evidence" value="ECO:0007669"/>
    <property type="project" value="UniProtKB-SubCell"/>
</dbReference>
<dbReference type="SUPFAM" id="SSF50249">
    <property type="entry name" value="Nucleic acid-binding proteins"/>
    <property type="match status" value="1"/>
</dbReference>
<dbReference type="Gene3D" id="1.10.150.20">
    <property type="entry name" value="5' to 3' exonuclease, C-terminal subdomain"/>
    <property type="match status" value="1"/>
</dbReference>
<comment type="function">
    <text evidence="6">The RuvA-RuvB-RuvC complex processes Holliday junction (HJ) DNA during genetic recombination and DNA repair, while the RuvA-RuvB complex plays an important role in the rescue of blocked DNA replication forks via replication fork reversal (RFR). RuvA specifically binds to HJ cruciform DNA, conferring on it an open structure. The RuvB hexamer acts as an ATP-dependent pump, pulling dsDNA into and through the RuvAB complex. HJ branch migration allows RuvC to scan DNA until it finds its consensus sequence, where it cleaves and resolves the cruciform DNA.</text>
</comment>
<evidence type="ECO:0000259" key="7">
    <source>
        <dbReference type="SMART" id="SM00278"/>
    </source>
</evidence>
<comment type="similarity">
    <text evidence="6">Belongs to the RuvA family.</text>
</comment>
<dbReference type="GO" id="GO:0009378">
    <property type="term" value="F:four-way junction helicase activity"/>
    <property type="evidence" value="ECO:0007669"/>
    <property type="project" value="InterPro"/>
</dbReference>
<evidence type="ECO:0000313" key="9">
    <source>
        <dbReference type="Proteomes" id="UP000265768"/>
    </source>
</evidence>
<dbReference type="GO" id="GO:0048476">
    <property type="term" value="C:Holliday junction resolvase complex"/>
    <property type="evidence" value="ECO:0007669"/>
    <property type="project" value="UniProtKB-UniRule"/>
</dbReference>
<dbReference type="SUPFAM" id="SSF47781">
    <property type="entry name" value="RuvA domain 2-like"/>
    <property type="match status" value="1"/>
</dbReference>
<evidence type="ECO:0000256" key="6">
    <source>
        <dbReference type="HAMAP-Rule" id="MF_00031"/>
    </source>
</evidence>
<dbReference type="InterPro" id="IPR012340">
    <property type="entry name" value="NA-bd_OB-fold"/>
</dbReference>
<dbReference type="InterPro" id="IPR010994">
    <property type="entry name" value="RuvA_2-like"/>
</dbReference>
<keyword evidence="4 6" id="KW-0233">DNA recombination</keyword>
<keyword evidence="1 6" id="KW-0963">Cytoplasm</keyword>
<dbReference type="Gene3D" id="2.40.50.140">
    <property type="entry name" value="Nucleic acid-binding proteins"/>
    <property type="match status" value="1"/>
</dbReference>
<dbReference type="RefSeq" id="WP_119930202.1">
    <property type="nucleotide sequence ID" value="NZ_QZEY01000017.1"/>
</dbReference>
<dbReference type="GO" id="GO:0006281">
    <property type="term" value="P:DNA repair"/>
    <property type="evidence" value="ECO:0007669"/>
    <property type="project" value="UniProtKB-UniRule"/>
</dbReference>
<gene>
    <name evidence="6" type="primary">ruvA</name>
    <name evidence="8" type="ORF">D5H75_31410</name>
</gene>
<dbReference type="GO" id="GO:0006310">
    <property type="term" value="P:DNA recombination"/>
    <property type="evidence" value="ECO:0007669"/>
    <property type="project" value="UniProtKB-UniRule"/>
</dbReference>
<comment type="subunit">
    <text evidence="6">Homotetramer. Forms an RuvA(8)-RuvB(12)-Holliday junction (HJ) complex. HJ DNA is sandwiched between 2 RuvA tetramers; dsDNA enters through RuvA and exits via RuvB. An RuvB hexamer assembles on each DNA strand where it exits the tetramer. Each RuvB hexamer is contacted by two RuvA subunits (via domain III) on 2 adjacent RuvB subunits; this complex drives branch migration. In the full resolvosome a probable DNA-RuvA(4)-RuvB(12)-RuvC(2) complex forms which resolves the HJ.</text>
</comment>
<keyword evidence="5 6" id="KW-0234">DNA repair</keyword>
<dbReference type="InterPro" id="IPR003583">
    <property type="entry name" value="Hlx-hairpin-Hlx_DNA-bd_motif"/>
</dbReference>
<dbReference type="GO" id="GO:0005524">
    <property type="term" value="F:ATP binding"/>
    <property type="evidence" value="ECO:0007669"/>
    <property type="project" value="InterPro"/>
</dbReference>
<dbReference type="EMBL" id="QZEY01000017">
    <property type="protein sequence ID" value="RJL23947.1"/>
    <property type="molecule type" value="Genomic_DNA"/>
</dbReference>
<feature type="region of interest" description="Domain II" evidence="6">
    <location>
        <begin position="58"/>
        <end position="135"/>
    </location>
</feature>
<name>A0A3A4AAT3_9ACTN</name>
<protein>
    <recommendedName>
        <fullName evidence="6">Holliday junction branch migration complex subunit RuvA</fullName>
    </recommendedName>
</protein>
<proteinExistence type="inferred from homology"/>
<feature type="region of interest" description="Domain III" evidence="6">
    <location>
        <begin position="143"/>
        <end position="193"/>
    </location>
</feature>
<reference evidence="8 9" key="1">
    <citation type="submission" date="2018-09" db="EMBL/GenBank/DDBJ databases">
        <title>YIM 75507 draft genome.</title>
        <authorList>
            <person name="Tang S."/>
            <person name="Feng Y."/>
        </authorList>
    </citation>
    <scope>NUCLEOTIDE SEQUENCE [LARGE SCALE GENOMIC DNA]</scope>
    <source>
        <strain evidence="8 9">YIM 75507</strain>
    </source>
</reference>
<accession>A0A3A4AAT3</accession>
<evidence type="ECO:0000313" key="8">
    <source>
        <dbReference type="EMBL" id="RJL23947.1"/>
    </source>
</evidence>
<keyword evidence="3 6" id="KW-0238">DNA-binding</keyword>
<evidence type="ECO:0000256" key="1">
    <source>
        <dbReference type="ARBA" id="ARBA00022490"/>
    </source>
</evidence>
<evidence type="ECO:0000256" key="5">
    <source>
        <dbReference type="ARBA" id="ARBA00023204"/>
    </source>
</evidence>
<dbReference type="Proteomes" id="UP000265768">
    <property type="component" value="Unassembled WGS sequence"/>
</dbReference>
<sequence length="193" mass="20075">MMIGYLEGRVIDEDLVLTAGGVGYRVRTAEPLEPGQRVRLFVLTTVSDTAITLYGFARRQDEAMFQALRQVDGVGPAAALALLAELTAEGVAAAVQSGDADALTRAKGIGRRTAQRLIDNTPVPAGLAQAGAARVPQALPPDAEPLIGALRRMSFPEQEARRAVTGAVAAHGPEAGQTTLLRAALAVLREGAA</sequence>
<organism evidence="8 9">
    <name type="scientific">Bailinhaonella thermotolerans</name>
    <dbReference type="NCBI Taxonomy" id="1070861"/>
    <lineage>
        <taxon>Bacteria</taxon>
        <taxon>Bacillati</taxon>
        <taxon>Actinomycetota</taxon>
        <taxon>Actinomycetes</taxon>
        <taxon>Streptosporangiales</taxon>
        <taxon>Streptosporangiaceae</taxon>
        <taxon>Bailinhaonella</taxon>
    </lineage>
</organism>
<evidence type="ECO:0000256" key="3">
    <source>
        <dbReference type="ARBA" id="ARBA00023125"/>
    </source>
</evidence>
<evidence type="ECO:0000256" key="4">
    <source>
        <dbReference type="ARBA" id="ARBA00023172"/>
    </source>
</evidence>
<dbReference type="Pfam" id="PF01330">
    <property type="entry name" value="RuvA_N"/>
    <property type="match status" value="1"/>
</dbReference>
<dbReference type="InterPro" id="IPR000085">
    <property type="entry name" value="RuvA"/>
</dbReference>
<comment type="subcellular location">
    <subcellularLocation>
        <location evidence="6">Cytoplasm</location>
    </subcellularLocation>
</comment>
<evidence type="ECO:0000256" key="2">
    <source>
        <dbReference type="ARBA" id="ARBA00022763"/>
    </source>
</evidence>
<dbReference type="OrthoDB" id="5293449at2"/>
<dbReference type="NCBIfam" id="TIGR00084">
    <property type="entry name" value="ruvA"/>
    <property type="match status" value="1"/>
</dbReference>
<feature type="domain" description="Helix-hairpin-helix DNA-binding motif class 1" evidence="7">
    <location>
        <begin position="101"/>
        <end position="120"/>
    </location>
</feature>
<comment type="caution">
    <text evidence="6">Lacks conserved residue(s) required for the propagation of feature annotation.</text>
</comment>